<gene>
    <name evidence="2" type="ORF">J3R30DRAFT_679615</name>
</gene>
<dbReference type="OrthoDB" id="3342934at2759"/>
<dbReference type="EMBL" id="JAOTPV010000016">
    <property type="protein sequence ID" value="KAJ4474445.1"/>
    <property type="molecule type" value="Genomic_DNA"/>
</dbReference>
<dbReference type="Proteomes" id="UP001150266">
    <property type="component" value="Unassembled WGS sequence"/>
</dbReference>
<protein>
    <submittedName>
        <fullName evidence="2">Glycopeptide</fullName>
    </submittedName>
</protein>
<proteinExistence type="predicted"/>
<organism evidence="2 3">
    <name type="scientific">Lentinula aciculospora</name>
    <dbReference type="NCBI Taxonomy" id="153920"/>
    <lineage>
        <taxon>Eukaryota</taxon>
        <taxon>Fungi</taxon>
        <taxon>Dikarya</taxon>
        <taxon>Basidiomycota</taxon>
        <taxon>Agaricomycotina</taxon>
        <taxon>Agaricomycetes</taxon>
        <taxon>Agaricomycetidae</taxon>
        <taxon>Agaricales</taxon>
        <taxon>Marasmiineae</taxon>
        <taxon>Omphalotaceae</taxon>
        <taxon>Lentinula</taxon>
    </lineage>
</organism>
<dbReference type="AlphaFoldDB" id="A0A9W9A610"/>
<comment type="caution">
    <text evidence="2">The sequence shown here is derived from an EMBL/GenBank/DDBJ whole genome shotgun (WGS) entry which is preliminary data.</text>
</comment>
<evidence type="ECO:0000313" key="2">
    <source>
        <dbReference type="EMBL" id="KAJ4474445.1"/>
    </source>
</evidence>
<evidence type="ECO:0000256" key="1">
    <source>
        <dbReference type="SAM" id="SignalP"/>
    </source>
</evidence>
<evidence type="ECO:0000313" key="3">
    <source>
        <dbReference type="Proteomes" id="UP001150266"/>
    </source>
</evidence>
<name>A0A9W9A610_9AGAR</name>
<sequence length="159" mass="16162">MFSFLKLAALVAAAFVVEAQAQETHTVTFTNLCGEGVPTLKANGVTLSSGSPYTSHGPLIAAIAYLDVGCGANGEGCTTVETTLVNPTSPGSGSSTDITLIPPHSFSVSTGFGYYNGCDGAGADCTDPTCPTAFFKSTDTGVQVACQTDNVDLVITFCD</sequence>
<reference evidence="2" key="1">
    <citation type="submission" date="2022-08" db="EMBL/GenBank/DDBJ databases">
        <title>A Global Phylogenomic Analysis of the Shiitake Genus Lentinula.</title>
        <authorList>
            <consortium name="DOE Joint Genome Institute"/>
            <person name="Sierra-Patev S."/>
            <person name="Min B."/>
            <person name="Naranjo-Ortiz M."/>
            <person name="Looney B."/>
            <person name="Konkel Z."/>
            <person name="Slot J.C."/>
            <person name="Sakamoto Y."/>
            <person name="Steenwyk J.L."/>
            <person name="Rokas A."/>
            <person name="Carro J."/>
            <person name="Camarero S."/>
            <person name="Ferreira P."/>
            <person name="Molpeceres G."/>
            <person name="Ruiz-Duenas F.J."/>
            <person name="Serrano A."/>
            <person name="Henrissat B."/>
            <person name="Drula E."/>
            <person name="Hughes K.W."/>
            <person name="Mata J.L."/>
            <person name="Ishikawa N.K."/>
            <person name="Vargas-Isla R."/>
            <person name="Ushijima S."/>
            <person name="Smith C.A."/>
            <person name="Ahrendt S."/>
            <person name="Andreopoulos W."/>
            <person name="He G."/>
            <person name="Labutti K."/>
            <person name="Lipzen A."/>
            <person name="Ng V."/>
            <person name="Riley R."/>
            <person name="Sandor L."/>
            <person name="Barry K."/>
            <person name="Martinez A.T."/>
            <person name="Xiao Y."/>
            <person name="Gibbons J.G."/>
            <person name="Terashima K."/>
            <person name="Grigoriev I.V."/>
            <person name="Hibbett D.S."/>
        </authorList>
    </citation>
    <scope>NUCLEOTIDE SEQUENCE</scope>
    <source>
        <strain evidence="2">JLM2183</strain>
    </source>
</reference>
<feature type="chain" id="PRO_5040750286" evidence="1">
    <location>
        <begin position="22"/>
        <end position="159"/>
    </location>
</feature>
<accession>A0A9W9A610</accession>
<keyword evidence="1" id="KW-0732">Signal</keyword>
<keyword evidence="3" id="KW-1185">Reference proteome</keyword>
<feature type="signal peptide" evidence="1">
    <location>
        <begin position="1"/>
        <end position="21"/>
    </location>
</feature>